<reference evidence="2 3" key="1">
    <citation type="submission" date="2018-04" db="EMBL/GenBank/DDBJ databases">
        <title>Genomic Encyclopedia of Archaeal and Bacterial Type Strains, Phase II (KMG-II): from individual species to whole genera.</title>
        <authorList>
            <person name="Goeker M."/>
        </authorList>
    </citation>
    <scope>NUCLEOTIDE SEQUENCE [LARGE SCALE GENOMIC DNA]</scope>
    <source>
        <strain evidence="2 3">DSM 5822</strain>
    </source>
</reference>
<feature type="domain" description="ATPase AAA-type core" evidence="1">
    <location>
        <begin position="2"/>
        <end position="42"/>
    </location>
</feature>
<accession>A0A2T5IMS1</accession>
<proteinExistence type="predicted"/>
<gene>
    <name evidence="2" type="ORF">C8N29_1541</name>
</gene>
<name>A0A2T5IMS1_9GAMM</name>
<dbReference type="AlphaFoldDB" id="A0A2T5IMS1"/>
<protein>
    <submittedName>
        <fullName evidence="2">Putative AbiEii toxin of type IV toxin-antitoxin system</fullName>
    </submittedName>
</protein>
<keyword evidence="3" id="KW-1185">Reference proteome</keyword>
<comment type="caution">
    <text evidence="2">The sequence shown here is derived from an EMBL/GenBank/DDBJ whole genome shotgun (WGS) entry which is preliminary data.</text>
</comment>
<dbReference type="Proteomes" id="UP000244223">
    <property type="component" value="Unassembled WGS sequence"/>
</dbReference>
<evidence type="ECO:0000259" key="1">
    <source>
        <dbReference type="Pfam" id="PF13304"/>
    </source>
</evidence>
<dbReference type="InterPro" id="IPR003959">
    <property type="entry name" value="ATPase_AAA_core"/>
</dbReference>
<evidence type="ECO:0000313" key="3">
    <source>
        <dbReference type="Proteomes" id="UP000244223"/>
    </source>
</evidence>
<dbReference type="EMBL" id="QAON01000054">
    <property type="protein sequence ID" value="PTQ85115.1"/>
    <property type="molecule type" value="Genomic_DNA"/>
</dbReference>
<organism evidence="2 3">
    <name type="scientific">Agitococcus lubricus</name>
    <dbReference type="NCBI Taxonomy" id="1077255"/>
    <lineage>
        <taxon>Bacteria</taxon>
        <taxon>Pseudomonadati</taxon>
        <taxon>Pseudomonadota</taxon>
        <taxon>Gammaproteobacteria</taxon>
        <taxon>Moraxellales</taxon>
        <taxon>Moraxellaceae</taxon>
        <taxon>Agitococcus</taxon>
    </lineage>
</organism>
<sequence length="295" mass="33978">MLDEPDSFLHPEWQFDFLKQVSELSEEAAKNNHVLMSSHSAATLCGFEKEKISQFKIDNSTVCCVKQSKKEAIHELSGSYIQYSEDESKLLIDNVIRSSNRPILFVEGPTDVHILNVAHKKLYPNEDITILIHDAFNRGFIRTLFSRSEIFNAYPNKSFFALFDFDDAYQDWRSLIGQNLESDISRGLCKKLTGKKGYSFLLPIPNNTLRSQVWDENNPIEKVMPNPHFCIEHVFWHAEGLESWFRKDVSSGCITFKGDKHKVRFAKEIVPNLASECFEPFRPMFELIKATITTA</sequence>
<evidence type="ECO:0000313" key="2">
    <source>
        <dbReference type="EMBL" id="PTQ85115.1"/>
    </source>
</evidence>
<dbReference type="Pfam" id="PF13304">
    <property type="entry name" value="AAA_21"/>
    <property type="match status" value="1"/>
</dbReference>